<evidence type="ECO:0000313" key="2">
    <source>
        <dbReference type="Proteomes" id="UP001054945"/>
    </source>
</evidence>
<dbReference type="EMBL" id="BPLR01018327">
    <property type="protein sequence ID" value="GIY98701.1"/>
    <property type="molecule type" value="Genomic_DNA"/>
</dbReference>
<dbReference type="AlphaFoldDB" id="A0AAV4XXP0"/>
<comment type="caution">
    <text evidence="1">The sequence shown here is derived from an EMBL/GenBank/DDBJ whole genome shotgun (WGS) entry which is preliminary data.</text>
</comment>
<keyword evidence="2" id="KW-1185">Reference proteome</keyword>
<gene>
    <name evidence="1" type="ORF">CEXT_765561</name>
</gene>
<accession>A0AAV4XXP0</accession>
<proteinExistence type="predicted"/>
<dbReference type="Proteomes" id="UP001054945">
    <property type="component" value="Unassembled WGS sequence"/>
</dbReference>
<sequence length="71" mass="8374">MEVDWTCLAYAKRETSLFWVPLMVRENEGTPRGRQTKEDFMRWGFSELLNSMAGQGQGQRRFLMCLKARRA</sequence>
<reference evidence="1 2" key="1">
    <citation type="submission" date="2021-06" db="EMBL/GenBank/DDBJ databases">
        <title>Caerostris extrusa draft genome.</title>
        <authorList>
            <person name="Kono N."/>
            <person name="Arakawa K."/>
        </authorList>
    </citation>
    <scope>NUCLEOTIDE SEQUENCE [LARGE SCALE GENOMIC DNA]</scope>
</reference>
<protein>
    <submittedName>
        <fullName evidence="1">Uncharacterized protein</fullName>
    </submittedName>
</protein>
<name>A0AAV4XXP0_CAEEX</name>
<organism evidence="1 2">
    <name type="scientific">Caerostris extrusa</name>
    <name type="common">Bark spider</name>
    <name type="synonym">Caerostris bankana</name>
    <dbReference type="NCBI Taxonomy" id="172846"/>
    <lineage>
        <taxon>Eukaryota</taxon>
        <taxon>Metazoa</taxon>
        <taxon>Ecdysozoa</taxon>
        <taxon>Arthropoda</taxon>
        <taxon>Chelicerata</taxon>
        <taxon>Arachnida</taxon>
        <taxon>Araneae</taxon>
        <taxon>Araneomorphae</taxon>
        <taxon>Entelegynae</taxon>
        <taxon>Araneoidea</taxon>
        <taxon>Araneidae</taxon>
        <taxon>Caerostris</taxon>
    </lineage>
</organism>
<evidence type="ECO:0000313" key="1">
    <source>
        <dbReference type="EMBL" id="GIY98701.1"/>
    </source>
</evidence>